<proteinExistence type="predicted"/>
<keyword evidence="1" id="KW-1133">Transmembrane helix</keyword>
<organism evidence="2">
    <name type="scientific">marine sediment metagenome</name>
    <dbReference type="NCBI Taxonomy" id="412755"/>
    <lineage>
        <taxon>unclassified sequences</taxon>
        <taxon>metagenomes</taxon>
        <taxon>ecological metagenomes</taxon>
    </lineage>
</organism>
<protein>
    <submittedName>
        <fullName evidence="2">Uncharacterized protein</fullName>
    </submittedName>
</protein>
<evidence type="ECO:0000313" key="2">
    <source>
        <dbReference type="EMBL" id="GAH44340.1"/>
    </source>
</evidence>
<gene>
    <name evidence="2" type="ORF">S03H2_11835</name>
</gene>
<keyword evidence="1" id="KW-0812">Transmembrane</keyword>
<evidence type="ECO:0000256" key="1">
    <source>
        <dbReference type="SAM" id="Phobius"/>
    </source>
</evidence>
<name>X1GHM6_9ZZZZ</name>
<sequence length="54" mass="5826">MHWIISILALILLVGLEFYALKQKIDGIALSVIALIIGGIVGVNLKDLINIISI</sequence>
<dbReference type="EMBL" id="BARU01006024">
    <property type="protein sequence ID" value="GAH44340.1"/>
    <property type="molecule type" value="Genomic_DNA"/>
</dbReference>
<comment type="caution">
    <text evidence="2">The sequence shown here is derived from an EMBL/GenBank/DDBJ whole genome shotgun (WGS) entry which is preliminary data.</text>
</comment>
<keyword evidence="1" id="KW-0472">Membrane</keyword>
<dbReference type="AlphaFoldDB" id="X1GHM6"/>
<feature type="transmembrane region" description="Helical" evidence="1">
    <location>
        <begin position="28"/>
        <end position="45"/>
    </location>
</feature>
<accession>X1GHM6</accession>
<reference evidence="2" key="1">
    <citation type="journal article" date="2014" name="Front. Microbiol.">
        <title>High frequency of phylogenetically diverse reductive dehalogenase-homologous genes in deep subseafloor sedimentary metagenomes.</title>
        <authorList>
            <person name="Kawai M."/>
            <person name="Futagami T."/>
            <person name="Toyoda A."/>
            <person name="Takaki Y."/>
            <person name="Nishi S."/>
            <person name="Hori S."/>
            <person name="Arai W."/>
            <person name="Tsubouchi T."/>
            <person name="Morono Y."/>
            <person name="Uchiyama I."/>
            <person name="Ito T."/>
            <person name="Fujiyama A."/>
            <person name="Inagaki F."/>
            <person name="Takami H."/>
        </authorList>
    </citation>
    <scope>NUCLEOTIDE SEQUENCE</scope>
    <source>
        <strain evidence="2">Expedition CK06-06</strain>
    </source>
</reference>
<feature type="non-terminal residue" evidence="2">
    <location>
        <position position="54"/>
    </location>
</feature>